<proteinExistence type="predicted"/>
<feature type="domain" description="Calmodulin binding protein-like N-terminal" evidence="1">
    <location>
        <begin position="28"/>
        <end position="123"/>
    </location>
</feature>
<dbReference type="InterPro" id="IPR012416">
    <property type="entry name" value="CBP60"/>
</dbReference>
<evidence type="ECO:0000313" key="2">
    <source>
        <dbReference type="EMBL" id="OEL26927.1"/>
    </source>
</evidence>
<dbReference type="Proteomes" id="UP000095767">
    <property type="component" value="Unassembled WGS sequence"/>
</dbReference>
<keyword evidence="3" id="KW-1185">Reference proteome</keyword>
<dbReference type="GO" id="GO:0005516">
    <property type="term" value="F:calmodulin binding"/>
    <property type="evidence" value="ECO:0007669"/>
    <property type="project" value="InterPro"/>
</dbReference>
<dbReference type="PANTHER" id="PTHR31713:SF47">
    <property type="entry name" value="PROTEIN, PUTATIVE, EXPRESSED-RELATED"/>
    <property type="match status" value="1"/>
</dbReference>
<dbReference type="GO" id="GO:0080142">
    <property type="term" value="P:regulation of salicylic acid biosynthetic process"/>
    <property type="evidence" value="ECO:0007669"/>
    <property type="project" value="TreeGrafter"/>
</dbReference>
<gene>
    <name evidence="2" type="ORF">BAE44_0012055</name>
</gene>
<dbReference type="GO" id="GO:0003700">
    <property type="term" value="F:DNA-binding transcription factor activity"/>
    <property type="evidence" value="ECO:0007669"/>
    <property type="project" value="TreeGrafter"/>
</dbReference>
<name>A0A1E5VPA4_9POAL</name>
<dbReference type="EMBL" id="LWDX02033666">
    <property type="protein sequence ID" value="OEL26927.1"/>
    <property type="molecule type" value="Genomic_DNA"/>
</dbReference>
<evidence type="ECO:0000313" key="3">
    <source>
        <dbReference type="Proteomes" id="UP000095767"/>
    </source>
</evidence>
<protein>
    <recommendedName>
        <fullName evidence="1">Calmodulin binding protein-like N-terminal domain-containing protein</fullName>
    </recommendedName>
</protein>
<dbReference type="STRING" id="888268.A0A1E5VPA4"/>
<dbReference type="GO" id="GO:0005634">
    <property type="term" value="C:nucleus"/>
    <property type="evidence" value="ECO:0007669"/>
    <property type="project" value="TreeGrafter"/>
</dbReference>
<sequence>MLVRGLKRMGGGGGGDLCYRAGKKGKGSIVALDVDFNASNREGWTLEEFESLIVRPRDRVGVVLTGKLELQLKNDVACFENINFDDNSKFKRSGKFRLGVKLTDNLAERVQEGITEPFAVRDRCGEDQIIHEVDEQDTSQGNDFSGVYSQQCTLQRLHSRRMRALPSAQENNENVASFDIDGRLDYDYEIQFETPNSNCITDSPVFSRQHSFSESDLHELMRTLEKDISHFSAANLSELPADVQCFMVKLLSCRRWIKLNAPGKWVAIMASSKKIRASKGKAHV</sequence>
<dbReference type="PANTHER" id="PTHR31713">
    <property type="entry name" value="OS02G0177800 PROTEIN"/>
    <property type="match status" value="1"/>
</dbReference>
<evidence type="ECO:0000259" key="1">
    <source>
        <dbReference type="Pfam" id="PF07887"/>
    </source>
</evidence>
<reference evidence="2 3" key="1">
    <citation type="submission" date="2016-09" db="EMBL/GenBank/DDBJ databases">
        <title>The draft genome of Dichanthelium oligosanthes: A C3 panicoid grass species.</title>
        <authorList>
            <person name="Studer A.J."/>
            <person name="Schnable J.C."/>
            <person name="Brutnell T.P."/>
        </authorList>
    </citation>
    <scope>NUCLEOTIDE SEQUENCE [LARGE SCALE GENOMIC DNA]</scope>
    <source>
        <strain evidence="3">cv. Kellogg 1175</strain>
        <tissue evidence="2">Leaf</tissue>
    </source>
</reference>
<dbReference type="InterPro" id="IPR046831">
    <property type="entry name" value="Calmodulin_bind_N"/>
</dbReference>
<dbReference type="Pfam" id="PF07887">
    <property type="entry name" value="Calmodulin_bind"/>
    <property type="match status" value="1"/>
</dbReference>
<accession>A0A1E5VPA4</accession>
<dbReference type="AlphaFoldDB" id="A0A1E5VPA4"/>
<dbReference type="GO" id="GO:0043565">
    <property type="term" value="F:sequence-specific DNA binding"/>
    <property type="evidence" value="ECO:0007669"/>
    <property type="project" value="TreeGrafter"/>
</dbReference>
<organism evidence="2 3">
    <name type="scientific">Dichanthelium oligosanthes</name>
    <dbReference type="NCBI Taxonomy" id="888268"/>
    <lineage>
        <taxon>Eukaryota</taxon>
        <taxon>Viridiplantae</taxon>
        <taxon>Streptophyta</taxon>
        <taxon>Embryophyta</taxon>
        <taxon>Tracheophyta</taxon>
        <taxon>Spermatophyta</taxon>
        <taxon>Magnoliopsida</taxon>
        <taxon>Liliopsida</taxon>
        <taxon>Poales</taxon>
        <taxon>Poaceae</taxon>
        <taxon>PACMAD clade</taxon>
        <taxon>Panicoideae</taxon>
        <taxon>Panicodae</taxon>
        <taxon>Paniceae</taxon>
        <taxon>Dichantheliinae</taxon>
        <taxon>Dichanthelium</taxon>
    </lineage>
</organism>
<comment type="caution">
    <text evidence="2">The sequence shown here is derived from an EMBL/GenBank/DDBJ whole genome shotgun (WGS) entry which is preliminary data.</text>
</comment>